<dbReference type="AlphaFoldDB" id="A0A840V786"/>
<dbReference type="SUPFAM" id="SSF53850">
    <property type="entry name" value="Periplasmic binding protein-like II"/>
    <property type="match status" value="1"/>
</dbReference>
<dbReference type="EMBL" id="JACHEO010000031">
    <property type="protein sequence ID" value="MBB5349619.1"/>
    <property type="molecule type" value="Genomic_DNA"/>
</dbReference>
<sequence length="293" mass="34155">MSLSSRHLNTFFVIAIAILCSSQPSSAKDSIRWLEAPAPPFFIHEGQYKGQGYEDLVTDIITENLPQYSHSRTIASITRHYYEFEQGNKVCNVGLYKTPEREKFMHFSIPSFFTYPSVLIIDKSKWPSFGNAKKLKLQDILKSKQLIIGRGENRSYGRFVDEVLNRYGTQQNIFAFEGQELSLHFFEMLKLNRLDGLIGLLEEAMYQAERLGIRDQIMTIDIEENQGNRESWLSYVACSKTEWGRKVIDDINHVLIKQRPSPRYRAAYERWLDPSSHEGYRKLYEKVFLSVTR</sequence>
<keyword evidence="1" id="KW-0732">Signal</keyword>
<organism evidence="2 3">
    <name type="scientific">Desulfoprunum benzoelyticum</name>
    <dbReference type="NCBI Taxonomy" id="1506996"/>
    <lineage>
        <taxon>Bacteria</taxon>
        <taxon>Pseudomonadati</taxon>
        <taxon>Thermodesulfobacteriota</taxon>
        <taxon>Desulfobulbia</taxon>
        <taxon>Desulfobulbales</taxon>
        <taxon>Desulfobulbaceae</taxon>
        <taxon>Desulfoprunum</taxon>
    </lineage>
</organism>
<protein>
    <submittedName>
        <fullName evidence="2">Uncharacterized protein (TIGR02285 family)</fullName>
    </submittedName>
</protein>
<proteinExistence type="predicted"/>
<accession>A0A840V786</accession>
<keyword evidence="3" id="KW-1185">Reference proteome</keyword>
<evidence type="ECO:0000256" key="1">
    <source>
        <dbReference type="SAM" id="SignalP"/>
    </source>
</evidence>
<reference evidence="2 3" key="1">
    <citation type="submission" date="2020-08" db="EMBL/GenBank/DDBJ databases">
        <title>Genomic Encyclopedia of Type Strains, Phase IV (KMG-IV): sequencing the most valuable type-strain genomes for metagenomic binning, comparative biology and taxonomic classification.</title>
        <authorList>
            <person name="Goeker M."/>
        </authorList>
    </citation>
    <scope>NUCLEOTIDE SEQUENCE [LARGE SCALE GENOMIC DNA]</scope>
    <source>
        <strain evidence="2 3">DSM 28570</strain>
    </source>
</reference>
<dbReference type="InterPro" id="IPR011972">
    <property type="entry name" value="CHP02285"/>
</dbReference>
<feature type="signal peptide" evidence="1">
    <location>
        <begin position="1"/>
        <end position="27"/>
    </location>
</feature>
<evidence type="ECO:0000313" key="2">
    <source>
        <dbReference type="EMBL" id="MBB5349619.1"/>
    </source>
</evidence>
<dbReference type="Proteomes" id="UP000539642">
    <property type="component" value="Unassembled WGS sequence"/>
</dbReference>
<comment type="caution">
    <text evidence="2">The sequence shown here is derived from an EMBL/GenBank/DDBJ whole genome shotgun (WGS) entry which is preliminary data.</text>
</comment>
<gene>
    <name evidence="2" type="ORF">HNQ81_003375</name>
</gene>
<evidence type="ECO:0000313" key="3">
    <source>
        <dbReference type="Proteomes" id="UP000539642"/>
    </source>
</evidence>
<feature type="chain" id="PRO_5032277364" evidence="1">
    <location>
        <begin position="28"/>
        <end position="293"/>
    </location>
</feature>
<dbReference type="NCBIfam" id="TIGR02285">
    <property type="entry name" value="TIGR02285 family protein"/>
    <property type="match status" value="1"/>
</dbReference>
<dbReference type="RefSeq" id="WP_183352401.1">
    <property type="nucleotide sequence ID" value="NZ_JACHEO010000031.1"/>
</dbReference>
<name>A0A840V786_9BACT</name>
<dbReference type="Gene3D" id="3.40.190.10">
    <property type="entry name" value="Periplasmic binding protein-like II"/>
    <property type="match status" value="2"/>
</dbReference>